<keyword evidence="5 11" id="KW-0479">Metal-binding</keyword>
<keyword evidence="3 11" id="KW-0597">Phosphoprotein</keyword>
<dbReference type="Gene3D" id="1.20.1270.170">
    <property type="match status" value="1"/>
</dbReference>
<dbReference type="PANTHER" id="PTHR39573:SF1">
    <property type="entry name" value="STRESS RESPONSE KINASE A"/>
    <property type="match status" value="1"/>
</dbReference>
<keyword evidence="14" id="KW-1185">Reference proteome</keyword>
<dbReference type="GO" id="GO:0005524">
    <property type="term" value="F:ATP binding"/>
    <property type="evidence" value="ECO:0007669"/>
    <property type="project" value="UniProtKB-UniRule"/>
</dbReference>
<evidence type="ECO:0000313" key="13">
    <source>
        <dbReference type="EMBL" id="SFU56935.1"/>
    </source>
</evidence>
<dbReference type="Proteomes" id="UP000183656">
    <property type="component" value="Unassembled WGS sequence"/>
</dbReference>
<feature type="site" description="ATP" evidence="11">
    <location>
        <position position="37"/>
    </location>
</feature>
<comment type="subcellular location">
    <subcellularLocation>
        <location evidence="11">Cytoplasm</location>
    </subcellularLocation>
</comment>
<accession>A0A1I7H879</accession>
<dbReference type="SUPFAM" id="SSF56112">
    <property type="entry name" value="Protein kinase-like (PK-like)"/>
    <property type="match status" value="1"/>
</dbReference>
<dbReference type="NCBIfam" id="NF008738">
    <property type="entry name" value="PRK11768.1"/>
    <property type="match status" value="1"/>
</dbReference>
<dbReference type="InterPro" id="IPR011009">
    <property type="entry name" value="Kinase-like_dom_sf"/>
</dbReference>
<evidence type="ECO:0000256" key="2">
    <source>
        <dbReference type="ARBA" id="ARBA00022527"/>
    </source>
</evidence>
<comment type="cofactor">
    <cofactor evidence="11">
        <name>Mg(2+)</name>
        <dbReference type="ChEBI" id="CHEBI:18420"/>
    </cofactor>
</comment>
<keyword evidence="1 11" id="KW-0963">Cytoplasm</keyword>
<dbReference type="GO" id="GO:0106310">
    <property type="term" value="F:protein serine kinase activity"/>
    <property type="evidence" value="ECO:0007669"/>
    <property type="project" value="RHEA"/>
</dbReference>
<evidence type="ECO:0000256" key="1">
    <source>
        <dbReference type="ARBA" id="ARBA00022490"/>
    </source>
</evidence>
<evidence type="ECO:0000256" key="8">
    <source>
        <dbReference type="ARBA" id="ARBA00022840"/>
    </source>
</evidence>
<dbReference type="EC" id="2.7.11.1" evidence="11"/>
<organism evidence="13 14">
    <name type="scientific">Paenacidovorax caeni</name>
    <dbReference type="NCBI Taxonomy" id="343013"/>
    <lineage>
        <taxon>Bacteria</taxon>
        <taxon>Pseudomonadati</taxon>
        <taxon>Pseudomonadota</taxon>
        <taxon>Betaproteobacteria</taxon>
        <taxon>Burkholderiales</taxon>
        <taxon>Comamonadaceae</taxon>
        <taxon>Paenacidovorax</taxon>
    </lineage>
</organism>
<comment type="function">
    <text evidence="11">A protein kinase that phosphorylates Ser and Thr residues. Probably acts to suppress the effects of stress linked to accumulation of reactive oxygen species. Probably involved in the extracytoplasmic stress response.</text>
</comment>
<feature type="binding site" evidence="11">
    <location>
        <position position="234"/>
    </location>
    <ligand>
        <name>Mg(2+)</name>
        <dbReference type="ChEBI" id="CHEBI:18420"/>
    </ligand>
</feature>
<reference evidence="13 14" key="1">
    <citation type="submission" date="2016-10" db="EMBL/GenBank/DDBJ databases">
        <authorList>
            <person name="de Groot N.N."/>
        </authorList>
    </citation>
    <scope>NUCLEOTIDE SEQUENCE [LARGE SCALE GENOMIC DNA]</scope>
    <source>
        <strain evidence="13 14">R-24608</strain>
    </source>
</reference>
<dbReference type="STRING" id="343013.SAMN04489707_100942"/>
<dbReference type="AlphaFoldDB" id="A0A1I7H879"/>
<dbReference type="InterPro" id="IPR002575">
    <property type="entry name" value="Aminoglycoside_PTrfase"/>
</dbReference>
<protein>
    <recommendedName>
        <fullName evidence="11">Stress response kinase A</fullName>
        <ecNumber evidence="11">2.7.11.1</ecNumber>
    </recommendedName>
    <alternativeName>
        <fullName evidence="11">Serine/threonine-protein kinase SrkA</fullName>
    </alternativeName>
</protein>
<evidence type="ECO:0000256" key="7">
    <source>
        <dbReference type="ARBA" id="ARBA00022777"/>
    </source>
</evidence>
<dbReference type="Pfam" id="PF01636">
    <property type="entry name" value="APH"/>
    <property type="match status" value="1"/>
</dbReference>
<keyword evidence="9 11" id="KW-0460">Magnesium</keyword>
<dbReference type="OrthoDB" id="5392197at2"/>
<name>A0A1I7H879_9BURK</name>
<evidence type="ECO:0000256" key="6">
    <source>
        <dbReference type="ARBA" id="ARBA00022741"/>
    </source>
</evidence>
<comment type="catalytic activity">
    <reaction evidence="11">
        <text>L-threonyl-[protein] + ATP = O-phospho-L-threonyl-[protein] + ADP + H(+)</text>
        <dbReference type="Rhea" id="RHEA:46608"/>
        <dbReference type="Rhea" id="RHEA-COMP:11060"/>
        <dbReference type="Rhea" id="RHEA-COMP:11605"/>
        <dbReference type="ChEBI" id="CHEBI:15378"/>
        <dbReference type="ChEBI" id="CHEBI:30013"/>
        <dbReference type="ChEBI" id="CHEBI:30616"/>
        <dbReference type="ChEBI" id="CHEBI:61977"/>
        <dbReference type="ChEBI" id="CHEBI:456216"/>
        <dbReference type="EC" id="2.7.11.1"/>
    </reaction>
</comment>
<dbReference type="PANTHER" id="PTHR39573">
    <property type="entry name" value="STRESS RESPONSE KINASE A"/>
    <property type="match status" value="1"/>
</dbReference>
<evidence type="ECO:0000256" key="4">
    <source>
        <dbReference type="ARBA" id="ARBA00022679"/>
    </source>
</evidence>
<dbReference type="Gene3D" id="1.10.510.10">
    <property type="entry name" value="Transferase(Phosphotransferase) domain 1"/>
    <property type="match status" value="1"/>
</dbReference>
<keyword evidence="7 11" id="KW-0418">Kinase</keyword>
<dbReference type="GO" id="GO:0004674">
    <property type="term" value="F:protein serine/threonine kinase activity"/>
    <property type="evidence" value="ECO:0007669"/>
    <property type="project" value="UniProtKB-UniRule"/>
</dbReference>
<comment type="similarity">
    <text evidence="11">Belongs to the SrkA/RdoA protein kinase family.</text>
</comment>
<comment type="catalytic activity">
    <reaction evidence="11">
        <text>L-seryl-[protein] + ATP = O-phospho-L-seryl-[protein] + ADP + H(+)</text>
        <dbReference type="Rhea" id="RHEA:17989"/>
        <dbReference type="Rhea" id="RHEA-COMP:9863"/>
        <dbReference type="Rhea" id="RHEA-COMP:11604"/>
        <dbReference type="ChEBI" id="CHEBI:15378"/>
        <dbReference type="ChEBI" id="CHEBI:29999"/>
        <dbReference type="ChEBI" id="CHEBI:30616"/>
        <dbReference type="ChEBI" id="CHEBI:83421"/>
        <dbReference type="ChEBI" id="CHEBI:456216"/>
        <dbReference type="EC" id="2.7.11.1"/>
    </reaction>
</comment>
<feature type="active site" description="Proton acceptor" evidence="11">
    <location>
        <position position="212"/>
    </location>
</feature>
<feature type="domain" description="Aminoglycoside phosphotransferase" evidence="12">
    <location>
        <begin position="34"/>
        <end position="281"/>
    </location>
</feature>
<evidence type="ECO:0000256" key="11">
    <source>
        <dbReference type="HAMAP-Rule" id="MF_01497"/>
    </source>
</evidence>
<dbReference type="GO" id="GO:0000287">
    <property type="term" value="F:magnesium ion binding"/>
    <property type="evidence" value="ECO:0007669"/>
    <property type="project" value="UniProtKB-UniRule"/>
</dbReference>
<evidence type="ECO:0000256" key="5">
    <source>
        <dbReference type="ARBA" id="ARBA00022723"/>
    </source>
</evidence>
<keyword evidence="2 11" id="KW-0723">Serine/threonine-protein kinase</keyword>
<keyword evidence="8 11" id="KW-0067">ATP-binding</keyword>
<evidence type="ECO:0000313" key="14">
    <source>
        <dbReference type="Proteomes" id="UP000183656"/>
    </source>
</evidence>
<feature type="active site" evidence="11">
    <location>
        <position position="234"/>
    </location>
</feature>
<gene>
    <name evidence="11" type="primary">srkA</name>
    <name evidence="13" type="ORF">SAMN04489707_100942</name>
</gene>
<dbReference type="RefSeq" id="WP_054255918.1">
    <property type="nucleotide sequence ID" value="NZ_CYIG01000011.1"/>
</dbReference>
<dbReference type="InterPro" id="IPR032882">
    <property type="entry name" value="SrkA/RdoA"/>
</dbReference>
<evidence type="ECO:0000256" key="9">
    <source>
        <dbReference type="ARBA" id="ARBA00022842"/>
    </source>
</evidence>
<dbReference type="HAMAP" id="MF_01497">
    <property type="entry name" value="SrkA_kinase"/>
    <property type="match status" value="1"/>
</dbReference>
<feature type="binding site" evidence="11">
    <location>
        <position position="217"/>
    </location>
    <ligand>
        <name>Mg(2+)</name>
        <dbReference type="ChEBI" id="CHEBI:18420"/>
    </ligand>
</feature>
<keyword evidence="4 11" id="KW-0808">Transferase</keyword>
<dbReference type="GO" id="GO:0005737">
    <property type="term" value="C:cytoplasm"/>
    <property type="evidence" value="ECO:0007669"/>
    <property type="project" value="UniProtKB-SubCell"/>
</dbReference>
<evidence type="ECO:0000259" key="12">
    <source>
        <dbReference type="Pfam" id="PF01636"/>
    </source>
</evidence>
<comment type="subunit">
    <text evidence="11">Monomer.</text>
</comment>
<keyword evidence="10 11" id="KW-0346">Stress response</keyword>
<dbReference type="EMBL" id="FPBX01000009">
    <property type="protein sequence ID" value="SFU56935.1"/>
    <property type="molecule type" value="Genomic_DNA"/>
</dbReference>
<evidence type="ECO:0000256" key="10">
    <source>
        <dbReference type="ARBA" id="ARBA00023016"/>
    </source>
</evidence>
<dbReference type="Gene3D" id="3.30.200.70">
    <property type="match status" value="1"/>
</dbReference>
<proteinExistence type="inferred from homology"/>
<sequence length="341" mass="37984">MTPDAPAPYAQLTPTAVLDALASVGLYGDGRLTALGSYENRVYQAVLEDGSRVVAKFYRPGRWSEAQILEEHAFAQELEAAEVPIVAPLMLHGRTLHHHAGFAFSVSPWRGGRTPELEDFETLEWLGRFLARIHNVGATHPFAHRPALDLRHFGHAPYDALLAGQHIPLDQQSAWCAACKEALELIAGSACHTSAGGQFGLQDATILRLHGDCHPGNVLWTPVDAQGGGPHFVDLDDARMGPAVQDLWMLLSGERRQRTQQLAALLDGYEQLRPFDRRELALIEPLRTLRLIHYSAWLAQRWSDPIFPINFPWFGTSTYWQGQVDMLREQIEAMQEPPLVA</sequence>
<evidence type="ECO:0000256" key="3">
    <source>
        <dbReference type="ARBA" id="ARBA00022553"/>
    </source>
</evidence>
<keyword evidence="6 11" id="KW-0547">Nucleotide-binding</keyword>